<name>A0A218MKT7_9VIRU</name>
<sequence>MGFNFGAFLGGAATQIVEDIDEQEKEIKLRTRTILDRQVAEAVENRKKFQNDKEKVEKQITSIAQLFDTDDQFRFNKARAIVAGGDAHYNTMYKELATHKKLGGSMKEAYDYTHANEEQGFETVQDAAKGLAKLRTISAPEISTGVTTKGMQLFGIDPKRSYEQAKLQYVQAGLLPSDKASKEDIQKEFGKGSIRYDRLMKAPKDLESQLGVIATQISQLDKNDANYKDKLDALNEKKSNVISILAEVNEKSATVQAANIAAGAKDDSTDKDLTFSKINTGFNSIVSNLKTELGYSTSGGILKITTPTGLLTGDEASEYYTNKVREAKKNYVKGLLDSEGNIKSEGSSNWIATNNAQDLVEEILVEKFGEEKKGTKKESPFKQDDKVKANEIANKKMEDFKKKHPIPQAGIQALINQGDKNDKNLREDVLDTVEQIYPNVKREELIKMIIDAMGIKKTKPDVI</sequence>
<organism evidence="2">
    <name type="scientific">uncultured virus</name>
    <dbReference type="NCBI Taxonomy" id="340016"/>
    <lineage>
        <taxon>Viruses</taxon>
        <taxon>environmental samples</taxon>
    </lineage>
</organism>
<evidence type="ECO:0000256" key="1">
    <source>
        <dbReference type="SAM" id="Coils"/>
    </source>
</evidence>
<proteinExistence type="predicted"/>
<accession>A0A218MKT7</accession>
<reference evidence="2" key="2">
    <citation type="journal article" date="2017" name="Nat. Commun.">
        <title>Single-virus genomics reveals hidden cosmopolitan and abundant viruses.</title>
        <authorList>
            <person name="Martinez-Hernandez F."/>
            <person name="Fornas O."/>
            <person name="Lluesma Gomez M."/>
            <person name="Bolduc B."/>
            <person name="de la Cruz Pena M.J."/>
            <person name="Martinez J.M."/>
            <person name="Anton J."/>
            <person name="Gasol J.M."/>
            <person name="Rosselli R."/>
            <person name="Rodriguez-Valera F."/>
            <person name="Sullivan M.B."/>
            <person name="Acinas S.G."/>
            <person name="Martinez-Garcia M."/>
        </authorList>
    </citation>
    <scope>NUCLEOTIDE SEQUENCE</scope>
</reference>
<reference evidence="2" key="1">
    <citation type="submission" date="2016-10" db="EMBL/GenBank/DDBJ databases">
        <authorList>
            <person name="Varghese N."/>
        </authorList>
    </citation>
    <scope>NUCLEOTIDE SEQUENCE</scope>
</reference>
<feature type="coiled-coil region" evidence="1">
    <location>
        <begin position="217"/>
        <end position="251"/>
    </location>
</feature>
<protein>
    <submittedName>
        <fullName evidence="2">Uncharacterized protein</fullName>
    </submittedName>
</protein>
<keyword evidence="1" id="KW-0175">Coiled coil</keyword>
<dbReference type="EMBL" id="KY052802">
    <property type="protein sequence ID" value="ASE99893.1"/>
    <property type="molecule type" value="Genomic_DNA"/>
</dbReference>
<evidence type="ECO:0000313" key="2">
    <source>
        <dbReference type="EMBL" id="ASE99893.1"/>
    </source>
</evidence>